<feature type="domain" description="Tripeptidyl peptidase II second Ig-like" evidence="14">
    <location>
        <begin position="779"/>
        <end position="965"/>
    </location>
</feature>
<dbReference type="InterPro" id="IPR034051">
    <property type="entry name" value="TPP_II_domain"/>
</dbReference>
<reference evidence="17" key="2">
    <citation type="submission" date="2025-09" db="UniProtKB">
        <authorList>
            <consortium name="Ensembl"/>
        </authorList>
    </citation>
    <scope>IDENTIFICATION</scope>
</reference>
<dbReference type="CDD" id="cd04857">
    <property type="entry name" value="Peptidases_S8_Tripeptidyl_Aminopeptidase_II"/>
    <property type="match status" value="1"/>
</dbReference>
<evidence type="ECO:0000256" key="8">
    <source>
        <dbReference type="ARBA" id="ARBA00022825"/>
    </source>
</evidence>
<gene>
    <name evidence="17" type="primary">TPP2</name>
</gene>
<dbReference type="EC" id="3.4.14.10" evidence="3"/>
<dbReference type="FunFam" id="2.60.40.3170:FF:000001">
    <property type="entry name" value="Tripeptidyl peptidase 2"/>
    <property type="match status" value="1"/>
</dbReference>
<organism evidence="17 18">
    <name type="scientific">Canis lupus dingo</name>
    <name type="common">dingo</name>
    <dbReference type="NCBI Taxonomy" id="286419"/>
    <lineage>
        <taxon>Eukaryota</taxon>
        <taxon>Metazoa</taxon>
        <taxon>Chordata</taxon>
        <taxon>Craniata</taxon>
        <taxon>Vertebrata</taxon>
        <taxon>Euteleostomi</taxon>
        <taxon>Mammalia</taxon>
        <taxon>Eutheria</taxon>
        <taxon>Laurasiatheria</taxon>
        <taxon>Carnivora</taxon>
        <taxon>Caniformia</taxon>
        <taxon>Canidae</taxon>
        <taxon>Canis</taxon>
    </lineage>
</organism>
<dbReference type="AlphaFoldDB" id="A0A8C0LDC2"/>
<keyword evidence="18" id="KW-1185">Reference proteome</keyword>
<dbReference type="InterPro" id="IPR048384">
    <property type="entry name" value="TPPII_GBD"/>
</dbReference>
<feature type="domain" description="Tripeptidyl-peptidase II first Ig-like" evidence="15">
    <location>
        <begin position="524"/>
        <end position="636"/>
    </location>
</feature>
<evidence type="ECO:0000259" key="15">
    <source>
        <dbReference type="Pfam" id="PF21223"/>
    </source>
</evidence>
<evidence type="ECO:0000256" key="7">
    <source>
        <dbReference type="ARBA" id="ARBA00022801"/>
    </source>
</evidence>
<evidence type="ECO:0000256" key="11">
    <source>
        <dbReference type="PROSITE-ProRule" id="PRU01240"/>
    </source>
</evidence>
<dbReference type="Ensembl" id="ENSCAFT00020033382.1">
    <property type="protein sequence ID" value="ENSCAFP00020028933.1"/>
    <property type="gene ID" value="ENSCAFG00020021502.1"/>
</dbReference>
<dbReference type="Pfam" id="PF21316">
    <property type="entry name" value="TPPII_GBD"/>
    <property type="match status" value="1"/>
</dbReference>
<dbReference type="Gene3D" id="1.25.40.710">
    <property type="match status" value="1"/>
</dbReference>
<dbReference type="InterPro" id="IPR022398">
    <property type="entry name" value="Peptidase_S8_His-AS"/>
</dbReference>
<dbReference type="GO" id="GO:0005829">
    <property type="term" value="C:cytosol"/>
    <property type="evidence" value="ECO:0007669"/>
    <property type="project" value="TreeGrafter"/>
</dbReference>
<dbReference type="PRINTS" id="PR00723">
    <property type="entry name" value="SUBTILISIN"/>
</dbReference>
<keyword evidence="5" id="KW-0031">Aminopeptidase</keyword>
<dbReference type="GO" id="GO:0004252">
    <property type="term" value="F:serine-type endopeptidase activity"/>
    <property type="evidence" value="ECO:0007669"/>
    <property type="project" value="UniProtKB-UniRule"/>
</dbReference>
<dbReference type="InterPro" id="IPR015500">
    <property type="entry name" value="Peptidase_S8_subtilisin-rel"/>
</dbReference>
<dbReference type="SUPFAM" id="SSF52743">
    <property type="entry name" value="Subtilisin-like"/>
    <property type="match status" value="1"/>
</dbReference>
<evidence type="ECO:0000256" key="5">
    <source>
        <dbReference type="ARBA" id="ARBA00022438"/>
    </source>
</evidence>
<feature type="region of interest" description="Disordered" evidence="12">
    <location>
        <begin position="1010"/>
        <end position="1033"/>
    </location>
</feature>
<accession>A0A8C0LDC2</accession>
<keyword evidence="7 11" id="KW-0378">Hydrolase</keyword>
<evidence type="ECO:0000259" key="13">
    <source>
        <dbReference type="Pfam" id="PF00082"/>
    </source>
</evidence>
<dbReference type="InterPro" id="IPR046939">
    <property type="entry name" value="TPPII_C_sf"/>
</dbReference>
<dbReference type="InterPro" id="IPR050131">
    <property type="entry name" value="Peptidase_S8_subtilisin-like"/>
</dbReference>
<evidence type="ECO:0000256" key="2">
    <source>
        <dbReference type="ARBA" id="ARBA00011073"/>
    </source>
</evidence>
<dbReference type="Gene3D" id="2.60.40.3170">
    <property type="match status" value="1"/>
</dbReference>
<reference evidence="17" key="1">
    <citation type="submission" date="2025-08" db="UniProtKB">
        <authorList>
            <consortium name="Ensembl"/>
        </authorList>
    </citation>
    <scope>IDENTIFICATION</scope>
</reference>
<dbReference type="InterPro" id="IPR000209">
    <property type="entry name" value="Peptidase_S8/S53_dom"/>
</dbReference>
<evidence type="ECO:0000256" key="12">
    <source>
        <dbReference type="SAM" id="MobiDB-lite"/>
    </source>
</evidence>
<dbReference type="GO" id="GO:0008240">
    <property type="term" value="F:tripeptidyl-peptidase activity"/>
    <property type="evidence" value="ECO:0007669"/>
    <property type="project" value="UniProtKB-EC"/>
</dbReference>
<evidence type="ECO:0000256" key="1">
    <source>
        <dbReference type="ARBA" id="ARBA00001910"/>
    </source>
</evidence>
<dbReference type="PROSITE" id="PS00137">
    <property type="entry name" value="SUBTILASE_HIS"/>
    <property type="match status" value="1"/>
</dbReference>
<keyword evidence="6 11" id="KW-0645">Protease</keyword>
<dbReference type="InterPro" id="IPR023828">
    <property type="entry name" value="Peptidase_S8_Ser-AS"/>
</dbReference>
<dbReference type="Proteomes" id="UP000694391">
    <property type="component" value="Unplaced"/>
</dbReference>
<dbReference type="Pfam" id="PF21223">
    <property type="entry name" value="TPPII_Ig-like-1"/>
    <property type="match status" value="1"/>
</dbReference>
<proteinExistence type="inferred from homology"/>
<dbReference type="Gene3D" id="3.40.50.200">
    <property type="entry name" value="Peptidase S8/S53 domain"/>
    <property type="match status" value="2"/>
</dbReference>
<protein>
    <recommendedName>
        <fullName evidence="4">Tripeptidyl-peptidase 2</fullName>
        <ecNumber evidence="3">3.4.14.10</ecNumber>
    </recommendedName>
    <alternativeName>
        <fullName evidence="9">Tripeptidyl aminopeptidase</fullName>
    </alternativeName>
    <alternativeName>
        <fullName evidence="10">Tripeptidyl-peptidase II</fullName>
    </alternativeName>
</protein>
<feature type="active site" description="Charge relay system" evidence="11">
    <location>
        <position position="266"/>
    </location>
</feature>
<evidence type="ECO:0000259" key="14">
    <source>
        <dbReference type="Pfam" id="PF12580"/>
    </source>
</evidence>
<evidence type="ECO:0000256" key="4">
    <source>
        <dbReference type="ARBA" id="ARBA00020244"/>
    </source>
</evidence>
<dbReference type="Gene3D" id="6.10.250.3080">
    <property type="match status" value="1"/>
</dbReference>
<evidence type="ECO:0000256" key="9">
    <source>
        <dbReference type="ARBA" id="ARBA00032232"/>
    </source>
</evidence>
<dbReference type="FunFam" id="3.40.50.200:FF:000009">
    <property type="entry name" value="tripeptidyl-peptidase 2 isoform X1"/>
    <property type="match status" value="1"/>
</dbReference>
<comment type="similarity">
    <text evidence="2 11">Belongs to the peptidase S8 family.</text>
</comment>
<dbReference type="PANTHER" id="PTHR43806">
    <property type="entry name" value="PEPTIDASE S8"/>
    <property type="match status" value="1"/>
</dbReference>
<feature type="compositionally biased region" description="Basic and acidic residues" evidence="12">
    <location>
        <begin position="1018"/>
        <end position="1033"/>
    </location>
</feature>
<dbReference type="InterPro" id="IPR022229">
    <property type="entry name" value="TPPII_Ig-like-2"/>
</dbReference>
<dbReference type="PROSITE" id="PS51892">
    <property type="entry name" value="SUBTILASE"/>
    <property type="match status" value="1"/>
</dbReference>
<dbReference type="InterPro" id="IPR048383">
    <property type="entry name" value="TPPII_Ig-like-1"/>
</dbReference>
<feature type="active site" description="Charge relay system" evidence="11">
    <location>
        <position position="44"/>
    </location>
</feature>
<evidence type="ECO:0000259" key="16">
    <source>
        <dbReference type="Pfam" id="PF21316"/>
    </source>
</evidence>
<dbReference type="Pfam" id="PF12580">
    <property type="entry name" value="TPPII"/>
    <property type="match status" value="1"/>
</dbReference>
<dbReference type="GO" id="GO:0006508">
    <property type="term" value="P:proteolysis"/>
    <property type="evidence" value="ECO:0007669"/>
    <property type="project" value="UniProtKB-KW"/>
</dbReference>
<dbReference type="Pfam" id="PF00082">
    <property type="entry name" value="Peptidase_S8"/>
    <property type="match status" value="1"/>
</dbReference>
<comment type="catalytic activity">
    <reaction evidence="1">
        <text>Release of an N-terminal tripeptide from a polypeptide.</text>
        <dbReference type="EC" id="3.4.14.10"/>
    </reaction>
</comment>
<evidence type="ECO:0000256" key="10">
    <source>
        <dbReference type="ARBA" id="ARBA00075739"/>
    </source>
</evidence>
<dbReference type="PROSITE" id="PS00138">
    <property type="entry name" value="SUBTILASE_SER"/>
    <property type="match status" value="1"/>
</dbReference>
<evidence type="ECO:0000313" key="18">
    <source>
        <dbReference type="Proteomes" id="UP000694391"/>
    </source>
</evidence>
<dbReference type="FunFam" id="3.40.50.200:FF:000003">
    <property type="entry name" value="Tripeptidyl peptidase 2"/>
    <property type="match status" value="1"/>
</dbReference>
<evidence type="ECO:0000256" key="3">
    <source>
        <dbReference type="ARBA" id="ARBA00012462"/>
    </source>
</evidence>
<dbReference type="InterPro" id="IPR036852">
    <property type="entry name" value="Peptidase_S8/S53_dom_sf"/>
</dbReference>
<dbReference type="GeneTree" id="ENSGT00390000014623"/>
<sequence>MATAAAEEPFPFHGLLPKKETGAASFLCRYPEYDGRGVLVAVLDTGVDPGAPGMQVTTDGKPKIIDIIDTTGSGDVNTATVVEPKDGEIVGLSGRVLKIPVSWTNPSGKYHIGIKNGYDFYPKALKERIQKERKEKIWDPVHRVALAEACRKQEEFDVASNCPSQVGANKLIKEELQSQVELLNSFEKKYSDPGPVYDCLVWHDGEAWRACIDSNEDGDLSTSTVLRNYKEAQEYGSFGTAEMLNYSVNIYDDGNLLSIVTSGGAHGTHVASIAAGHFPEEPERNGVAPGAQILSIKIGDTRLSTMETGTGLIRAMIEVINHKCDLVNYSYGEATHWPNSGRICEVISEAVWKHNIIYVSSAGNNGPCLSTVGCPGGTTSSVIGVGAYVSPDMMVAEYSLREKLPANQYTWSSRGPSADGALGVSISAPGGAIASVPNWTLRGTQLMNGTSMSSPNACGGIALILSGLKANNVNYTVHSVRRALENTAVKADNIEVFAQGHGIIQVDKAYDYLVQNTSFANKLGFTVTVGNNRGIYLRDPVQVAAPSDHGVGIEPVFPENTENAEKISLQLHLALTSNSSWVQCPSHLELMNQCRHINIRVDPRGLREGLHYTEVCGYDIASPNAGPLFRVPITAVIAAKVNESSHYDLALTDVHFKPGQIRRHFIEVPEGATWAEVTVCSCSSEVSAKFVLHAVQLVKQRAYRSHEFYKFCSLPEKGTLTEAFPVLGGKAIEFCIARWWASLSDVNIDYTISFHGIVCTAPQLNIHASEGINRFDVQSSLKYEDLAPCITLKSWVQTLRPLSAKTKPLGSRDVLPNNRQLYEMILTYNFHQPKSGEVTPSCPLLCELLYESEFDSQLWIIFDQNKRQMGSGDAYPHQYSLKLEKGDYTIRLQIRHEQISDLERLKDLPFIVSHRLSNTLSLDIHENHSLALLGKKKSSNLTLPPKYNQPFFVTSLPDDKIPKGAGPGCYLAGSLTLSKTELGKKAGQSAAKRQGKFKKDVIPVHYYLIPPPTKTKNGSKDKEKDAEKEKDLKEEFTEALRDLKIQWMTNDMDKQKSTLVDALCRKGCALADHLLHAQDQDGAVSSDTEGRKEERENTLDSVMLTFWETTKWTDLFDNKVLTFAYKHALVHKLYGRSLKFATKLVEEKPTKENWKNCIQLMKLLGWTHCASFTENWLPIMYPPDYCVF</sequence>
<feature type="active site" description="Charge relay system" evidence="11">
    <location>
        <position position="451"/>
    </location>
</feature>
<feature type="domain" description="Tripeptidyl-peptidase II galactose-binding" evidence="16">
    <location>
        <begin position="656"/>
        <end position="743"/>
    </location>
</feature>
<evidence type="ECO:0000256" key="6">
    <source>
        <dbReference type="ARBA" id="ARBA00022670"/>
    </source>
</evidence>
<dbReference type="InterPro" id="IPR046940">
    <property type="entry name" value="TPPII_Ig-like_sf"/>
</dbReference>
<keyword evidence="8 11" id="KW-0720">Serine protease</keyword>
<feature type="domain" description="Peptidase S8/S53" evidence="13">
    <location>
        <begin position="35"/>
        <end position="502"/>
    </location>
</feature>
<evidence type="ECO:0000313" key="17">
    <source>
        <dbReference type="Ensembl" id="ENSCAFP00020028933.1"/>
    </source>
</evidence>
<dbReference type="GO" id="GO:0004177">
    <property type="term" value="F:aminopeptidase activity"/>
    <property type="evidence" value="ECO:0007669"/>
    <property type="project" value="UniProtKB-KW"/>
</dbReference>
<dbReference type="PANTHER" id="PTHR43806:SF14">
    <property type="entry name" value="TRIPEPTIDYL-PEPTIDASE 2"/>
    <property type="match status" value="1"/>
</dbReference>
<name>A0A8C0LDC2_CANLU</name>